<sequence>MEMSSRTLACACDVAGEVVGESPEETDGESQSGKLISDMEELHAFRALLVCGKLKGEHPPGFLSRLRDLPNEIILKIWSYLSKKQLRTFRQVSKHWKALWESTKQPKFHLDSMSISVEDGKFVIKARSFGLGRKVEVEMNAASLQQAFSLVTFESESVDEYRWNTLILEGAAANSMVLECITSNGWAFHSVVFEGDLRSLTEVDLGLFLSSSCANCARGISLRFMDVIVNEGVITDRVIEACDDKLNELVIILHPDCVDKKPVLLTERSLPLIVKEGLVSIIPDVAGFTIRSLKKAISDMFVGVVPTAVHRNEFGELCSNSMLAFPASSGFSMENLSQMRIKIPNYKINKTHYARGFTDCEKGKIVNRREFAKLKGGMIEFMCDSDWESRAYTIDIADPERINDLRGRFAIAKIDVSESHMHQAYSCDTSLFGGDFDGALSDRSADYYGFHTDWSDYDGDVYDEMNEIDYDDYMGV</sequence>
<name>A0A0B2V4M8_TOXCA</name>
<dbReference type="Gene3D" id="1.20.1280.50">
    <property type="match status" value="1"/>
</dbReference>
<keyword evidence="4" id="KW-1185">Reference proteome</keyword>
<proteinExistence type="predicted"/>
<dbReference type="SMART" id="SM00256">
    <property type="entry name" value="FBOX"/>
    <property type="match status" value="1"/>
</dbReference>
<evidence type="ECO:0000313" key="4">
    <source>
        <dbReference type="Proteomes" id="UP000031036"/>
    </source>
</evidence>
<evidence type="ECO:0000259" key="1">
    <source>
        <dbReference type="PROSITE" id="PS50181"/>
    </source>
</evidence>
<dbReference type="EMBL" id="JPKZ01002102">
    <property type="protein sequence ID" value="KHN78376.1"/>
    <property type="molecule type" value="Genomic_DNA"/>
</dbReference>
<dbReference type="SUPFAM" id="SSF81383">
    <property type="entry name" value="F-box domain"/>
    <property type="match status" value="1"/>
</dbReference>
<dbReference type="OrthoDB" id="5838409at2759"/>
<evidence type="ECO:0000313" key="3">
    <source>
        <dbReference type="EMBL" id="VDM37765.1"/>
    </source>
</evidence>
<dbReference type="Proteomes" id="UP000031036">
    <property type="component" value="Unassembled WGS sequence"/>
</dbReference>
<dbReference type="InterPro" id="IPR001810">
    <property type="entry name" value="F-box_dom"/>
</dbReference>
<dbReference type="AlphaFoldDB" id="A0A0B2V4M8"/>
<reference evidence="2 4" key="1">
    <citation type="submission" date="2014-11" db="EMBL/GenBank/DDBJ databases">
        <title>Genetic blueprint of the zoonotic pathogen Toxocara canis.</title>
        <authorList>
            <person name="Zhu X.-Q."/>
            <person name="Korhonen P.K."/>
            <person name="Cai H."/>
            <person name="Young N.D."/>
            <person name="Nejsum P."/>
            <person name="von Samson-Himmelstjerna G."/>
            <person name="Boag P.R."/>
            <person name="Tan P."/>
            <person name="Li Q."/>
            <person name="Min J."/>
            <person name="Yang Y."/>
            <person name="Wang X."/>
            <person name="Fang X."/>
            <person name="Hall R.S."/>
            <person name="Hofmann A."/>
            <person name="Sternberg P.W."/>
            <person name="Jex A.R."/>
            <person name="Gasser R.B."/>
        </authorList>
    </citation>
    <scope>NUCLEOTIDE SEQUENCE [LARGE SCALE GENOMIC DNA]</scope>
    <source>
        <strain evidence="2">PN_DK_2014</strain>
    </source>
</reference>
<evidence type="ECO:0000313" key="2">
    <source>
        <dbReference type="EMBL" id="KHN78376.1"/>
    </source>
</evidence>
<dbReference type="CDD" id="cd09917">
    <property type="entry name" value="F-box_SF"/>
    <property type="match status" value="1"/>
</dbReference>
<reference evidence="3" key="2">
    <citation type="submission" date="2018-11" db="EMBL/GenBank/DDBJ databases">
        <authorList>
            <consortium name="Pathogen Informatics"/>
        </authorList>
    </citation>
    <scope>NUCLEOTIDE SEQUENCE [LARGE SCALE GENOMIC DNA]</scope>
</reference>
<gene>
    <name evidence="2" type="ORF">Tcan_02787</name>
    <name evidence="3" type="ORF">TCNE_LOCUS6444</name>
</gene>
<organism evidence="2 4">
    <name type="scientific">Toxocara canis</name>
    <name type="common">Canine roundworm</name>
    <dbReference type="NCBI Taxonomy" id="6265"/>
    <lineage>
        <taxon>Eukaryota</taxon>
        <taxon>Metazoa</taxon>
        <taxon>Ecdysozoa</taxon>
        <taxon>Nematoda</taxon>
        <taxon>Chromadorea</taxon>
        <taxon>Rhabditida</taxon>
        <taxon>Spirurina</taxon>
        <taxon>Ascaridomorpha</taxon>
        <taxon>Ascaridoidea</taxon>
        <taxon>Toxocaridae</taxon>
        <taxon>Toxocara</taxon>
    </lineage>
</organism>
<dbReference type="Pfam" id="PF12937">
    <property type="entry name" value="F-box-like"/>
    <property type="match status" value="1"/>
</dbReference>
<dbReference type="InterPro" id="IPR036047">
    <property type="entry name" value="F-box-like_dom_sf"/>
</dbReference>
<feature type="domain" description="F-box" evidence="1">
    <location>
        <begin position="63"/>
        <end position="113"/>
    </location>
</feature>
<protein>
    <recommendedName>
        <fullName evidence="1">F-box domain-containing protein</fullName>
    </recommendedName>
</protein>
<dbReference type="PROSITE" id="PS50181">
    <property type="entry name" value="FBOX"/>
    <property type="match status" value="1"/>
</dbReference>
<dbReference type="EMBL" id="UYWY01019495">
    <property type="protein sequence ID" value="VDM37765.1"/>
    <property type="molecule type" value="Genomic_DNA"/>
</dbReference>
<accession>A0A0B2V4M8</accession>